<evidence type="ECO:0000313" key="2">
    <source>
        <dbReference type="EMBL" id="KXA97470.1"/>
    </source>
</evidence>
<evidence type="ECO:0000313" key="3">
    <source>
        <dbReference type="Proteomes" id="UP000070257"/>
    </source>
</evidence>
<dbReference type="AlphaFoldDB" id="A0A656YVP4"/>
<dbReference type="Proteomes" id="UP000070257">
    <property type="component" value="Unassembled WGS sequence"/>
</dbReference>
<feature type="domain" description="ATPase of the ABC class N-terminal" evidence="1">
    <location>
        <begin position="16"/>
        <end position="93"/>
    </location>
</feature>
<gene>
    <name evidence="2" type="ORF">AKJ39_03275</name>
</gene>
<organism evidence="2 3">
    <name type="scientific">candidate division MSBL1 archaeon SCGC-AAA259J03</name>
    <dbReference type="NCBI Taxonomy" id="1698269"/>
    <lineage>
        <taxon>Archaea</taxon>
        <taxon>Methanobacteriati</taxon>
        <taxon>Methanobacteriota</taxon>
        <taxon>candidate division MSBL1</taxon>
    </lineage>
</organism>
<protein>
    <recommendedName>
        <fullName evidence="1">ATPase of the ABC class N-terminal domain-containing protein</fullName>
    </recommendedName>
</protein>
<comment type="caution">
    <text evidence="2">The sequence shown here is derived from an EMBL/GenBank/DDBJ whole genome shotgun (WGS) entry which is preliminary data.</text>
</comment>
<sequence length="168" mass="19791">MNTESEAGEESMRSEEELKNLLNQIDGKGYGAYKKLKGSYEIGEYQLFVDHVQGDPYASPSRFRVRLIQLKAGFPVELFETETRKIALEDYLIIKKQPNIFDDVVILIIVFSTVDRLQELVERWKYFFRRCSQYPPDDQKWSERMLVPYLLRQFPKRIFPVVPTQLSG</sequence>
<dbReference type="EMBL" id="LHXT01000051">
    <property type="protein sequence ID" value="KXA97470.1"/>
    <property type="molecule type" value="Genomic_DNA"/>
</dbReference>
<accession>A0A656YVP4</accession>
<dbReference type="InterPro" id="IPR019195">
    <property type="entry name" value="ABC_ATPase_put"/>
</dbReference>
<evidence type="ECO:0000259" key="1">
    <source>
        <dbReference type="Pfam" id="PF20446"/>
    </source>
</evidence>
<dbReference type="PANTHER" id="PTHR38149:SF1">
    <property type="entry name" value="ATPASE"/>
    <property type="match status" value="1"/>
</dbReference>
<dbReference type="PANTHER" id="PTHR38149">
    <property type="entry name" value="ATPASE"/>
    <property type="match status" value="1"/>
</dbReference>
<reference evidence="2 3" key="1">
    <citation type="journal article" date="2016" name="Sci. Rep.">
        <title>Metabolic traits of an uncultured archaeal lineage -MSBL1- from brine pools of the Red Sea.</title>
        <authorList>
            <person name="Mwirichia R."/>
            <person name="Alam I."/>
            <person name="Rashid M."/>
            <person name="Vinu M."/>
            <person name="Ba-Alawi W."/>
            <person name="Anthony Kamau A."/>
            <person name="Kamanda Ngugi D."/>
            <person name="Goker M."/>
            <person name="Klenk H.P."/>
            <person name="Bajic V."/>
            <person name="Stingl U."/>
        </authorList>
    </citation>
    <scope>NUCLEOTIDE SEQUENCE [LARGE SCALE GENOMIC DNA]</scope>
    <source>
        <strain evidence="2">SCGC-AAA259J03</strain>
    </source>
</reference>
<proteinExistence type="predicted"/>
<keyword evidence="3" id="KW-1185">Reference proteome</keyword>
<dbReference type="InterPro" id="IPR046833">
    <property type="entry name" value="ABC_N"/>
</dbReference>
<name>A0A656YVP4_9EURY</name>
<dbReference type="Pfam" id="PF20446">
    <property type="entry name" value="ABC_N"/>
    <property type="match status" value="1"/>
</dbReference>